<dbReference type="GO" id="GO:0045892">
    <property type="term" value="P:negative regulation of DNA-templated transcription"/>
    <property type="evidence" value="ECO:0007669"/>
    <property type="project" value="InterPro"/>
</dbReference>
<protein>
    <recommendedName>
        <fullName evidence="2">Negative regulator of flagellin synthesis</fullName>
    </recommendedName>
    <alternativeName>
        <fullName evidence="8">Anti-sigma-28 factor</fullName>
    </alternativeName>
</protein>
<dbReference type="InterPro" id="IPR031316">
    <property type="entry name" value="FlgM_C"/>
</dbReference>
<evidence type="ECO:0000256" key="9">
    <source>
        <dbReference type="SAM" id="MobiDB-lite"/>
    </source>
</evidence>
<dbReference type="NCBIfam" id="TIGR03824">
    <property type="entry name" value="FlgM_jcvi"/>
    <property type="match status" value="1"/>
</dbReference>
<gene>
    <name evidence="11" type="primary">flgM</name>
    <name evidence="11" type="ORF">C7I36_06950</name>
</gene>
<keyword evidence="12" id="KW-1185">Reference proteome</keyword>
<accession>A0A2P7R362</accession>
<evidence type="ECO:0000256" key="8">
    <source>
        <dbReference type="ARBA" id="ARBA00030117"/>
    </source>
</evidence>
<sequence length="108" mass="11848">MAIDKLPPGLNGPQAQGLTNGKYKSPETSRARQETAAPFVQQDSVSLTPEARQLNQMQQTLANNQGSDNSARLEALKKAINDGSYKVDSERLAARMVSLEQEIETLYQ</sequence>
<evidence type="ECO:0000256" key="5">
    <source>
        <dbReference type="ARBA" id="ARBA00023015"/>
    </source>
</evidence>
<dbReference type="AlphaFoldDB" id="A0A2P7R362"/>
<dbReference type="InterPro" id="IPR007412">
    <property type="entry name" value="FlgM"/>
</dbReference>
<proteinExistence type="inferred from homology"/>
<keyword evidence="11" id="KW-0969">Cilium</keyword>
<evidence type="ECO:0000256" key="3">
    <source>
        <dbReference type="ARBA" id="ARBA00022491"/>
    </source>
</evidence>
<comment type="caution">
    <text evidence="11">The sequence shown here is derived from an EMBL/GenBank/DDBJ whole genome shotgun (WGS) entry which is preliminary data.</text>
</comment>
<evidence type="ECO:0000256" key="4">
    <source>
        <dbReference type="ARBA" id="ARBA00022795"/>
    </source>
</evidence>
<name>A0A2P7R362_9GAMM</name>
<feature type="domain" description="Anti-sigma-28 factor FlgM C-terminal" evidence="10">
    <location>
        <begin position="43"/>
        <end position="97"/>
    </location>
</feature>
<dbReference type="OrthoDB" id="5797147at2"/>
<evidence type="ECO:0000259" key="10">
    <source>
        <dbReference type="Pfam" id="PF04316"/>
    </source>
</evidence>
<dbReference type="RefSeq" id="WP_106452999.1">
    <property type="nucleotide sequence ID" value="NZ_PXYH01000007.1"/>
</dbReference>
<dbReference type="GO" id="GO:0044781">
    <property type="term" value="P:bacterial-type flagellum organization"/>
    <property type="evidence" value="ECO:0007669"/>
    <property type="project" value="UniProtKB-KW"/>
</dbReference>
<comment type="function">
    <text evidence="7">Responsible for the coupling of flagellin expression to flagellar assembly by preventing expression of the flagellin genes when a component of the middle class of proteins is defective. It negatively regulates flagellar genes by inhibiting the activity of FliA by directly binding to FliA.</text>
</comment>
<keyword evidence="5" id="KW-0805">Transcription regulation</keyword>
<keyword evidence="6" id="KW-0804">Transcription</keyword>
<evidence type="ECO:0000256" key="6">
    <source>
        <dbReference type="ARBA" id="ARBA00023163"/>
    </source>
</evidence>
<dbReference type="InterPro" id="IPR035890">
    <property type="entry name" value="Anti-sigma-28_factor_FlgM_sf"/>
</dbReference>
<dbReference type="Proteomes" id="UP000242181">
    <property type="component" value="Unassembled WGS sequence"/>
</dbReference>
<dbReference type="EMBL" id="PXYH01000007">
    <property type="protein sequence ID" value="PSJ44632.1"/>
    <property type="molecule type" value="Genomic_DNA"/>
</dbReference>
<evidence type="ECO:0000256" key="7">
    <source>
        <dbReference type="ARBA" id="ARBA00024739"/>
    </source>
</evidence>
<evidence type="ECO:0000256" key="1">
    <source>
        <dbReference type="ARBA" id="ARBA00005322"/>
    </source>
</evidence>
<keyword evidence="11" id="KW-0966">Cell projection</keyword>
<evidence type="ECO:0000256" key="2">
    <source>
        <dbReference type="ARBA" id="ARBA00017823"/>
    </source>
</evidence>
<reference evidence="11 12" key="1">
    <citation type="submission" date="2018-03" db="EMBL/GenBank/DDBJ databases">
        <title>The draft genome of Zobellella taiwanensis JCM 13381.</title>
        <authorList>
            <person name="Liu L."/>
            <person name="Li L."/>
            <person name="Wang T."/>
            <person name="Zhang X."/>
            <person name="Liang L."/>
        </authorList>
    </citation>
    <scope>NUCLEOTIDE SEQUENCE [LARGE SCALE GENOMIC DNA]</scope>
    <source>
        <strain evidence="11 12">JCM 13381</strain>
    </source>
</reference>
<feature type="region of interest" description="Disordered" evidence="9">
    <location>
        <begin position="1"/>
        <end position="44"/>
    </location>
</feature>
<keyword evidence="4" id="KW-1005">Bacterial flagellum biogenesis</keyword>
<feature type="compositionally biased region" description="Basic and acidic residues" evidence="9">
    <location>
        <begin position="24"/>
        <end position="33"/>
    </location>
</feature>
<comment type="similarity">
    <text evidence="1">Belongs to the FlgM family.</text>
</comment>
<keyword evidence="3" id="KW-0678">Repressor</keyword>
<dbReference type="SUPFAM" id="SSF101498">
    <property type="entry name" value="Anti-sigma factor FlgM"/>
    <property type="match status" value="1"/>
</dbReference>
<keyword evidence="11" id="KW-0282">Flagellum</keyword>
<organism evidence="11 12">
    <name type="scientific">Zobellella taiwanensis</name>
    <dbReference type="NCBI Taxonomy" id="347535"/>
    <lineage>
        <taxon>Bacteria</taxon>
        <taxon>Pseudomonadati</taxon>
        <taxon>Pseudomonadota</taxon>
        <taxon>Gammaproteobacteria</taxon>
        <taxon>Aeromonadales</taxon>
        <taxon>Aeromonadaceae</taxon>
        <taxon>Zobellella</taxon>
    </lineage>
</organism>
<dbReference type="Pfam" id="PF04316">
    <property type="entry name" value="FlgM"/>
    <property type="match status" value="1"/>
</dbReference>
<evidence type="ECO:0000313" key="12">
    <source>
        <dbReference type="Proteomes" id="UP000242181"/>
    </source>
</evidence>
<evidence type="ECO:0000313" key="11">
    <source>
        <dbReference type="EMBL" id="PSJ44632.1"/>
    </source>
</evidence>